<feature type="domain" description="Palmitoyltransferase DHHC" evidence="13">
    <location>
        <begin position="193"/>
        <end position="291"/>
    </location>
</feature>
<evidence type="ECO:0000256" key="8">
    <source>
        <dbReference type="ARBA" id="ARBA00023315"/>
    </source>
</evidence>
<proteinExistence type="inferred from homology"/>
<evidence type="ECO:0000256" key="6">
    <source>
        <dbReference type="ARBA" id="ARBA00023139"/>
    </source>
</evidence>
<evidence type="ECO:0000313" key="15">
    <source>
        <dbReference type="Proteomes" id="UP000077266"/>
    </source>
</evidence>
<dbReference type="InterPro" id="IPR039859">
    <property type="entry name" value="PFA4/ZDH16/20/ERF2-like"/>
</dbReference>
<dbReference type="EC" id="2.3.1.225" evidence="11"/>
<evidence type="ECO:0000256" key="3">
    <source>
        <dbReference type="ARBA" id="ARBA00022692"/>
    </source>
</evidence>
<comment type="domain">
    <text evidence="11">The DHHC domain is required for palmitoyltransferase activity.</text>
</comment>
<organism evidence="14 15">
    <name type="scientific">Exidia glandulosa HHB12029</name>
    <dbReference type="NCBI Taxonomy" id="1314781"/>
    <lineage>
        <taxon>Eukaryota</taxon>
        <taxon>Fungi</taxon>
        <taxon>Dikarya</taxon>
        <taxon>Basidiomycota</taxon>
        <taxon>Agaricomycotina</taxon>
        <taxon>Agaricomycetes</taxon>
        <taxon>Auriculariales</taxon>
        <taxon>Exidiaceae</taxon>
        <taxon>Exidia</taxon>
    </lineage>
</organism>
<protein>
    <recommendedName>
        <fullName evidence="11">Palmitoyltransferase</fullName>
        <ecNumber evidence="11">2.3.1.225</ecNumber>
    </recommendedName>
</protein>
<dbReference type="GO" id="GO:0006612">
    <property type="term" value="P:protein targeting to membrane"/>
    <property type="evidence" value="ECO:0007669"/>
    <property type="project" value="TreeGrafter"/>
</dbReference>
<evidence type="ECO:0000256" key="10">
    <source>
        <dbReference type="ARBA" id="ARBA00048048"/>
    </source>
</evidence>
<keyword evidence="3 11" id="KW-0812">Transmembrane</keyword>
<dbReference type="Pfam" id="PF01529">
    <property type="entry name" value="DHHC"/>
    <property type="match status" value="1"/>
</dbReference>
<evidence type="ECO:0000256" key="2">
    <source>
        <dbReference type="ARBA" id="ARBA00022679"/>
    </source>
</evidence>
<dbReference type="PANTHER" id="PTHR22883:SF23">
    <property type="entry name" value="PALMITOYLTRANSFERASE ZDHHC6"/>
    <property type="match status" value="1"/>
</dbReference>
<evidence type="ECO:0000259" key="13">
    <source>
        <dbReference type="Pfam" id="PF01529"/>
    </source>
</evidence>
<evidence type="ECO:0000256" key="4">
    <source>
        <dbReference type="ARBA" id="ARBA00022989"/>
    </source>
</evidence>
<keyword evidence="7" id="KW-0449">Lipoprotein</keyword>
<comment type="similarity">
    <text evidence="9">Belongs to the DHHC palmitoyltransferase family. PFA5 subfamily.</text>
</comment>
<keyword evidence="6" id="KW-0564">Palmitate</keyword>
<dbReference type="OrthoDB" id="1436450at2759"/>
<dbReference type="PROSITE" id="PS50216">
    <property type="entry name" value="DHHC"/>
    <property type="match status" value="1"/>
</dbReference>
<evidence type="ECO:0000256" key="5">
    <source>
        <dbReference type="ARBA" id="ARBA00023136"/>
    </source>
</evidence>
<comment type="catalytic activity">
    <reaction evidence="10 11">
        <text>L-cysteinyl-[protein] + hexadecanoyl-CoA = S-hexadecanoyl-L-cysteinyl-[protein] + CoA</text>
        <dbReference type="Rhea" id="RHEA:36683"/>
        <dbReference type="Rhea" id="RHEA-COMP:10131"/>
        <dbReference type="Rhea" id="RHEA-COMP:11032"/>
        <dbReference type="ChEBI" id="CHEBI:29950"/>
        <dbReference type="ChEBI" id="CHEBI:57287"/>
        <dbReference type="ChEBI" id="CHEBI:57379"/>
        <dbReference type="ChEBI" id="CHEBI:74151"/>
        <dbReference type="EC" id="2.3.1.225"/>
    </reaction>
</comment>
<feature type="transmembrane region" description="Helical" evidence="11">
    <location>
        <begin position="75"/>
        <end position="100"/>
    </location>
</feature>
<keyword evidence="4 11" id="KW-1133">Transmembrane helix</keyword>
<name>A0A165C8K9_EXIGL</name>
<keyword evidence="15" id="KW-1185">Reference proteome</keyword>
<dbReference type="AlphaFoldDB" id="A0A165C8K9"/>
<dbReference type="GO" id="GO:0005794">
    <property type="term" value="C:Golgi apparatus"/>
    <property type="evidence" value="ECO:0007669"/>
    <property type="project" value="TreeGrafter"/>
</dbReference>
<feature type="transmembrane region" description="Helical" evidence="11">
    <location>
        <begin position="252"/>
        <end position="273"/>
    </location>
</feature>
<feature type="transmembrane region" description="Helical" evidence="11">
    <location>
        <begin position="33"/>
        <end position="55"/>
    </location>
</feature>
<evidence type="ECO:0000256" key="7">
    <source>
        <dbReference type="ARBA" id="ARBA00023288"/>
    </source>
</evidence>
<dbReference type="InParanoid" id="A0A165C8K9"/>
<dbReference type="EMBL" id="KV426351">
    <property type="protein sequence ID" value="KZV82021.1"/>
    <property type="molecule type" value="Genomic_DNA"/>
</dbReference>
<keyword evidence="8 11" id="KW-0012">Acyltransferase</keyword>
<feature type="region of interest" description="Disordered" evidence="12">
    <location>
        <begin position="142"/>
        <end position="168"/>
    </location>
</feature>
<dbReference type="PANTHER" id="PTHR22883">
    <property type="entry name" value="ZINC FINGER DHHC DOMAIN CONTAINING PROTEIN"/>
    <property type="match status" value="1"/>
</dbReference>
<evidence type="ECO:0000256" key="1">
    <source>
        <dbReference type="ARBA" id="ARBA00004141"/>
    </source>
</evidence>
<dbReference type="GO" id="GO:0019706">
    <property type="term" value="F:protein-cysteine S-palmitoyltransferase activity"/>
    <property type="evidence" value="ECO:0007669"/>
    <property type="project" value="UniProtKB-EC"/>
</dbReference>
<sequence>MPPPKGEPNVSCARVSRDVEARRDARRNRPQPWVVRKLMVVVVLGIVGLSAYVYIGRLVVPALRQDENSALTRGAGIGLLVGYALLLIMLLWSYAMIVLVSPGYAVDHVHKSEAPTAPPQPQPWHTDAHALTDSTISHPGSTHPFVPQSSSADQPGKEATVLHPELQRQPPGHPVLRPEYRYCYREGILKPKILAYDHHCPWIGQCVGARNARFFFVFNEWAAVYCLYVFISLLIATIRLNNRGRGGGDIDGFHIAIMALAALFSLFTVGMVATHIRLNMDNMTTVESMNAHHMWEQEGAVLANALPWWDARSRREIRKRWDHEWGNPRKEGNIWWLGSASVNWRARMGDSVVGWFLPTLGKRPDGLEYPVNPRFSDDGRWRRREEWPEHLR</sequence>
<dbReference type="Proteomes" id="UP000077266">
    <property type="component" value="Unassembled WGS sequence"/>
</dbReference>
<dbReference type="GO" id="GO:0016020">
    <property type="term" value="C:membrane"/>
    <property type="evidence" value="ECO:0007669"/>
    <property type="project" value="UniProtKB-SubCell"/>
</dbReference>
<keyword evidence="2 11" id="KW-0808">Transferase</keyword>
<evidence type="ECO:0000313" key="14">
    <source>
        <dbReference type="EMBL" id="KZV82021.1"/>
    </source>
</evidence>
<reference evidence="14 15" key="1">
    <citation type="journal article" date="2016" name="Mol. Biol. Evol.">
        <title>Comparative Genomics of Early-Diverging Mushroom-Forming Fungi Provides Insights into the Origins of Lignocellulose Decay Capabilities.</title>
        <authorList>
            <person name="Nagy L.G."/>
            <person name="Riley R."/>
            <person name="Tritt A."/>
            <person name="Adam C."/>
            <person name="Daum C."/>
            <person name="Floudas D."/>
            <person name="Sun H."/>
            <person name="Yadav J.S."/>
            <person name="Pangilinan J."/>
            <person name="Larsson K.H."/>
            <person name="Matsuura K."/>
            <person name="Barry K."/>
            <person name="Labutti K."/>
            <person name="Kuo R."/>
            <person name="Ohm R.A."/>
            <person name="Bhattacharya S.S."/>
            <person name="Shirouzu T."/>
            <person name="Yoshinaga Y."/>
            <person name="Martin F.M."/>
            <person name="Grigoriev I.V."/>
            <person name="Hibbett D.S."/>
        </authorList>
    </citation>
    <scope>NUCLEOTIDE SEQUENCE [LARGE SCALE GENOMIC DNA]</scope>
    <source>
        <strain evidence="14 15">HHB12029</strain>
    </source>
</reference>
<gene>
    <name evidence="14" type="ORF">EXIGLDRAFT_779065</name>
</gene>
<accession>A0A165C8K9</accession>
<evidence type="ECO:0000256" key="12">
    <source>
        <dbReference type="SAM" id="MobiDB-lite"/>
    </source>
</evidence>
<dbReference type="STRING" id="1314781.A0A165C8K9"/>
<evidence type="ECO:0000256" key="11">
    <source>
        <dbReference type="RuleBase" id="RU079119"/>
    </source>
</evidence>
<dbReference type="InterPro" id="IPR001594">
    <property type="entry name" value="Palmitoyltrfase_DHHC"/>
</dbReference>
<comment type="subcellular location">
    <subcellularLocation>
        <location evidence="1">Membrane</location>
        <topology evidence="1">Multi-pass membrane protein</topology>
    </subcellularLocation>
</comment>
<keyword evidence="5 11" id="KW-0472">Membrane</keyword>
<feature type="transmembrane region" description="Helical" evidence="11">
    <location>
        <begin position="222"/>
        <end position="240"/>
    </location>
</feature>
<evidence type="ECO:0000256" key="9">
    <source>
        <dbReference type="ARBA" id="ARBA00038298"/>
    </source>
</evidence>
<dbReference type="GO" id="GO:0005783">
    <property type="term" value="C:endoplasmic reticulum"/>
    <property type="evidence" value="ECO:0007669"/>
    <property type="project" value="TreeGrafter"/>
</dbReference>